<evidence type="ECO:0000256" key="1">
    <source>
        <dbReference type="SAM" id="MobiDB-lite"/>
    </source>
</evidence>
<name>A0ABS4TQ24_9PSEU</name>
<feature type="region of interest" description="Disordered" evidence="1">
    <location>
        <begin position="265"/>
        <end position="346"/>
    </location>
</feature>
<dbReference type="RefSeq" id="WP_209643563.1">
    <property type="nucleotide sequence ID" value="NZ_JAGINW010000001.1"/>
</dbReference>
<accession>A0ABS4TQ24</accession>
<sequence length="402" mass="43068">MRQHEPTRSQPVSGSPARREDGPGGPVSLVALQAAGNQAVQRLFDGVAVQRSPLSERVAATGADKGRAFDILREVGPVTDPDLDGWINAHFPAGTDDRWLAERLVRYGAEPRWPYDEIVERQRRAQTNHWAPEPGNIAASFDAGPGRVPVTAYYFPGRTDRRAMVIGGVHGTEAAGVEVANMLLERLRRPGAPMPLLSVIVVPVLFPENLAAHQRKTPGHVDPNRQMPALGASPGAVDSEGRPVEAGNRILLDLIERFRPERIASCHGHGATGPHQRDTPPSSAGEPSITSDPRPGHETEDDKLALDMARRASSVPGGARVPGNRLGERTETARYPTSSAPHDPGVSFGAYGSHAAGARPAMNVITIETFGNATSAEARDPAARRVELQSLATVLDEIFLNQ</sequence>
<organism evidence="2 3">
    <name type="scientific">Kibdelosporangium banguiense</name>
    <dbReference type="NCBI Taxonomy" id="1365924"/>
    <lineage>
        <taxon>Bacteria</taxon>
        <taxon>Bacillati</taxon>
        <taxon>Actinomycetota</taxon>
        <taxon>Actinomycetes</taxon>
        <taxon>Pseudonocardiales</taxon>
        <taxon>Pseudonocardiaceae</taxon>
        <taxon>Kibdelosporangium</taxon>
    </lineage>
</organism>
<comment type="caution">
    <text evidence="2">The sequence shown here is derived from an EMBL/GenBank/DDBJ whole genome shotgun (WGS) entry which is preliminary data.</text>
</comment>
<dbReference type="EMBL" id="JAGINW010000001">
    <property type="protein sequence ID" value="MBP2326506.1"/>
    <property type="molecule type" value="Genomic_DNA"/>
</dbReference>
<dbReference type="SUPFAM" id="SSF53187">
    <property type="entry name" value="Zn-dependent exopeptidases"/>
    <property type="match status" value="1"/>
</dbReference>
<feature type="region of interest" description="Disordered" evidence="1">
    <location>
        <begin position="1"/>
        <end position="27"/>
    </location>
</feature>
<evidence type="ECO:0000313" key="3">
    <source>
        <dbReference type="Proteomes" id="UP001519332"/>
    </source>
</evidence>
<gene>
    <name evidence="2" type="ORF">JOF56_006891</name>
</gene>
<dbReference type="Gene3D" id="3.40.630.10">
    <property type="entry name" value="Zn peptidases"/>
    <property type="match status" value="1"/>
</dbReference>
<protein>
    <recommendedName>
        <fullName evidence="4">Peptidase M14 carboxypeptidase A domain-containing protein</fullName>
    </recommendedName>
</protein>
<feature type="region of interest" description="Disordered" evidence="1">
    <location>
        <begin position="215"/>
        <end position="244"/>
    </location>
</feature>
<evidence type="ECO:0000313" key="2">
    <source>
        <dbReference type="EMBL" id="MBP2326506.1"/>
    </source>
</evidence>
<reference evidence="2 3" key="1">
    <citation type="submission" date="2021-03" db="EMBL/GenBank/DDBJ databases">
        <title>Sequencing the genomes of 1000 actinobacteria strains.</title>
        <authorList>
            <person name="Klenk H.-P."/>
        </authorList>
    </citation>
    <scope>NUCLEOTIDE SEQUENCE [LARGE SCALE GENOMIC DNA]</scope>
    <source>
        <strain evidence="2 3">DSM 46670</strain>
    </source>
</reference>
<dbReference type="Proteomes" id="UP001519332">
    <property type="component" value="Unassembled WGS sequence"/>
</dbReference>
<evidence type="ECO:0008006" key="4">
    <source>
        <dbReference type="Google" id="ProtNLM"/>
    </source>
</evidence>
<keyword evidence="3" id="KW-1185">Reference proteome</keyword>
<proteinExistence type="predicted"/>
<feature type="compositionally biased region" description="Basic and acidic residues" evidence="1">
    <location>
        <begin position="294"/>
        <end position="310"/>
    </location>
</feature>